<name>A0A5B7D5Z7_PORTR</name>
<evidence type="ECO:0000313" key="2">
    <source>
        <dbReference type="EMBL" id="MPC16679.1"/>
    </source>
</evidence>
<evidence type="ECO:0000256" key="1">
    <source>
        <dbReference type="SAM" id="MobiDB-lite"/>
    </source>
</evidence>
<organism evidence="2 3">
    <name type="scientific">Portunus trituberculatus</name>
    <name type="common">Swimming crab</name>
    <name type="synonym">Neptunus trituberculatus</name>
    <dbReference type="NCBI Taxonomy" id="210409"/>
    <lineage>
        <taxon>Eukaryota</taxon>
        <taxon>Metazoa</taxon>
        <taxon>Ecdysozoa</taxon>
        <taxon>Arthropoda</taxon>
        <taxon>Crustacea</taxon>
        <taxon>Multicrustacea</taxon>
        <taxon>Malacostraca</taxon>
        <taxon>Eumalacostraca</taxon>
        <taxon>Eucarida</taxon>
        <taxon>Decapoda</taxon>
        <taxon>Pleocyemata</taxon>
        <taxon>Brachyura</taxon>
        <taxon>Eubrachyura</taxon>
        <taxon>Portunoidea</taxon>
        <taxon>Portunidae</taxon>
        <taxon>Portuninae</taxon>
        <taxon>Portunus</taxon>
    </lineage>
</organism>
<dbReference type="Proteomes" id="UP000324222">
    <property type="component" value="Unassembled WGS sequence"/>
</dbReference>
<reference evidence="2 3" key="1">
    <citation type="submission" date="2019-05" db="EMBL/GenBank/DDBJ databases">
        <title>Another draft genome of Portunus trituberculatus and its Hox gene families provides insights of decapod evolution.</title>
        <authorList>
            <person name="Jeong J.-H."/>
            <person name="Song I."/>
            <person name="Kim S."/>
            <person name="Choi T."/>
            <person name="Kim D."/>
            <person name="Ryu S."/>
            <person name="Kim W."/>
        </authorList>
    </citation>
    <scope>NUCLEOTIDE SEQUENCE [LARGE SCALE GENOMIC DNA]</scope>
    <source>
        <tissue evidence="2">Muscle</tissue>
    </source>
</reference>
<feature type="compositionally biased region" description="Polar residues" evidence="1">
    <location>
        <begin position="40"/>
        <end position="63"/>
    </location>
</feature>
<keyword evidence="3" id="KW-1185">Reference proteome</keyword>
<feature type="region of interest" description="Disordered" evidence="1">
    <location>
        <begin position="15"/>
        <end position="92"/>
    </location>
</feature>
<sequence>MHGNTITLANTLATSTYNATLPKPQTQTSTATPTRNTNTFINPTTSNPFWQSQHMLATTTTFSHPVHSRPEGTEKNSDNNTNGHDDDDNKIQ</sequence>
<protein>
    <submittedName>
        <fullName evidence="2">Uncharacterized protein</fullName>
    </submittedName>
</protein>
<feature type="compositionally biased region" description="Low complexity" evidence="1">
    <location>
        <begin position="24"/>
        <end position="39"/>
    </location>
</feature>
<dbReference type="EMBL" id="VSRR010000526">
    <property type="protein sequence ID" value="MPC16679.1"/>
    <property type="molecule type" value="Genomic_DNA"/>
</dbReference>
<gene>
    <name evidence="2" type="ORF">E2C01_009509</name>
</gene>
<accession>A0A5B7D5Z7</accession>
<proteinExistence type="predicted"/>
<comment type="caution">
    <text evidence="2">The sequence shown here is derived from an EMBL/GenBank/DDBJ whole genome shotgun (WGS) entry which is preliminary data.</text>
</comment>
<feature type="compositionally biased region" description="Basic and acidic residues" evidence="1">
    <location>
        <begin position="68"/>
        <end position="92"/>
    </location>
</feature>
<dbReference type="AlphaFoldDB" id="A0A5B7D5Z7"/>
<evidence type="ECO:0000313" key="3">
    <source>
        <dbReference type="Proteomes" id="UP000324222"/>
    </source>
</evidence>